<gene>
    <name evidence="1" type="ORF">L3Q82_006705</name>
</gene>
<reference evidence="1" key="1">
    <citation type="submission" date="2022-04" db="EMBL/GenBank/DDBJ databases">
        <title>Jade perch genome.</title>
        <authorList>
            <person name="Chao B."/>
        </authorList>
    </citation>
    <scope>NUCLEOTIDE SEQUENCE</scope>
    <source>
        <strain evidence="1">CB-2022</strain>
    </source>
</reference>
<dbReference type="EMBL" id="CM041535">
    <property type="protein sequence ID" value="KAI3372067.1"/>
    <property type="molecule type" value="Genomic_DNA"/>
</dbReference>
<name>A0ACB8WXM6_9TELE</name>
<comment type="caution">
    <text evidence="1">The sequence shown here is derived from an EMBL/GenBank/DDBJ whole genome shotgun (WGS) entry which is preliminary data.</text>
</comment>
<evidence type="ECO:0000313" key="1">
    <source>
        <dbReference type="EMBL" id="KAI3372067.1"/>
    </source>
</evidence>
<sequence length="269" mass="29193">MPEGLKSSLRRAAAAALGRHQRVPGFAFTAAVGLPKGSAFVFGAPSATGGSGLHLLRLLAVAMVAGHHSVHVFIVVAGFSSYHEKHVGCVMNERRKHQAESGADESMHVHGEQRRNFPSKAFHESTPFALLPPRPQSYTRLSSRGFELLGLQETPTTPCIRERPARHEQPGAAKVSELHLYLPSSLCDDEEQDAEAEEMSGSKDCLSCERTSAEGTGTQESEAKPNNPDPLMSLSPSHTDQEQPNTALRMTSQEQLTCEVQRTAEQMTD</sequence>
<organism evidence="1 2">
    <name type="scientific">Scortum barcoo</name>
    <name type="common">barcoo grunter</name>
    <dbReference type="NCBI Taxonomy" id="214431"/>
    <lineage>
        <taxon>Eukaryota</taxon>
        <taxon>Metazoa</taxon>
        <taxon>Chordata</taxon>
        <taxon>Craniata</taxon>
        <taxon>Vertebrata</taxon>
        <taxon>Euteleostomi</taxon>
        <taxon>Actinopterygii</taxon>
        <taxon>Neopterygii</taxon>
        <taxon>Teleostei</taxon>
        <taxon>Neoteleostei</taxon>
        <taxon>Acanthomorphata</taxon>
        <taxon>Eupercaria</taxon>
        <taxon>Centrarchiformes</taxon>
        <taxon>Terapontoidei</taxon>
        <taxon>Terapontidae</taxon>
        <taxon>Scortum</taxon>
    </lineage>
</organism>
<evidence type="ECO:0000313" key="2">
    <source>
        <dbReference type="Proteomes" id="UP000831701"/>
    </source>
</evidence>
<keyword evidence="2" id="KW-1185">Reference proteome</keyword>
<dbReference type="Proteomes" id="UP000831701">
    <property type="component" value="Chromosome 5"/>
</dbReference>
<proteinExistence type="predicted"/>
<accession>A0ACB8WXM6</accession>
<protein>
    <submittedName>
        <fullName evidence="1">Uncharacterized protein</fullName>
    </submittedName>
</protein>